<feature type="domain" description="PpiC" evidence="9">
    <location>
        <begin position="165"/>
        <end position="266"/>
    </location>
</feature>
<organism evidence="10 11">
    <name type="scientific">Alloalcanivorax venustensis ISO4</name>
    <dbReference type="NCBI Taxonomy" id="1177184"/>
    <lineage>
        <taxon>Bacteria</taxon>
        <taxon>Pseudomonadati</taxon>
        <taxon>Pseudomonadota</taxon>
        <taxon>Gammaproteobacteria</taxon>
        <taxon>Oceanospirillales</taxon>
        <taxon>Alcanivoracaceae</taxon>
        <taxon>Alloalcanivorax</taxon>
    </lineage>
</organism>
<dbReference type="Gene3D" id="3.10.50.40">
    <property type="match status" value="2"/>
</dbReference>
<dbReference type="Pfam" id="PF00639">
    <property type="entry name" value="Rotamase"/>
    <property type="match status" value="2"/>
</dbReference>
<dbReference type="PROSITE" id="PS01096">
    <property type="entry name" value="PPIC_PPIASE_1"/>
    <property type="match status" value="1"/>
</dbReference>
<dbReference type="InterPro" id="IPR015391">
    <property type="entry name" value="SurA_N"/>
</dbReference>
<dbReference type="SUPFAM" id="SSF109998">
    <property type="entry name" value="Triger factor/SurA peptide-binding domain-like"/>
    <property type="match status" value="1"/>
</dbReference>
<dbReference type="InterPro" id="IPR050280">
    <property type="entry name" value="OMP_Chaperone_SurA"/>
</dbReference>
<evidence type="ECO:0000259" key="9">
    <source>
        <dbReference type="PROSITE" id="PS50198"/>
    </source>
</evidence>
<evidence type="ECO:0000313" key="10">
    <source>
        <dbReference type="EMBL" id="MBF5054482.1"/>
    </source>
</evidence>
<evidence type="ECO:0000256" key="5">
    <source>
        <dbReference type="ARBA" id="ARBA00023186"/>
    </source>
</evidence>
<dbReference type="HAMAP" id="MF_01183">
    <property type="entry name" value="Chaperone_SurA"/>
    <property type="match status" value="1"/>
</dbReference>
<proteinExistence type="inferred from homology"/>
<dbReference type="Pfam" id="PF09312">
    <property type="entry name" value="SurA_N"/>
    <property type="match status" value="1"/>
</dbReference>
<dbReference type="PANTHER" id="PTHR47637">
    <property type="entry name" value="CHAPERONE SURA"/>
    <property type="match status" value="1"/>
</dbReference>
<comment type="domain">
    <text evidence="7">The PPIase activity resides only in the second parvulin domain. The N-terminal region and the C-terminal tail are necessary and sufficient for the chaperone activity of SurA. The PPIase activity is dispensable for SurA to function as a chaperone. The N-terminal region and the C-terminal tail are also required for porin recognition.</text>
</comment>
<keyword evidence="1 7" id="KW-0732">Signal</keyword>
<comment type="subcellular location">
    <subcellularLocation>
        <location evidence="7">Periplasm</location>
    </subcellularLocation>
    <text evidence="7">Is capable of associating with the outer membrane.</text>
</comment>
<comment type="caution">
    <text evidence="10">The sequence shown here is derived from an EMBL/GenBank/DDBJ whole genome shotgun (WGS) entry which is preliminary data.</text>
</comment>
<evidence type="ECO:0000256" key="3">
    <source>
        <dbReference type="ARBA" id="ARBA00022764"/>
    </source>
</evidence>
<dbReference type="InterPro" id="IPR023034">
    <property type="entry name" value="PPIase_SurA"/>
</dbReference>
<dbReference type="EC" id="5.2.1.8" evidence="7"/>
<keyword evidence="2 7" id="KW-0677">Repeat</keyword>
<dbReference type="Proteomes" id="UP000644441">
    <property type="component" value="Unassembled WGS sequence"/>
</dbReference>
<dbReference type="InterPro" id="IPR046357">
    <property type="entry name" value="PPIase_dom_sf"/>
</dbReference>
<dbReference type="InterPro" id="IPR000297">
    <property type="entry name" value="PPIase_PpiC"/>
</dbReference>
<keyword evidence="5 7" id="KW-0143">Chaperone</keyword>
<reference evidence="10 11" key="1">
    <citation type="submission" date="2012-09" db="EMBL/GenBank/DDBJ databases">
        <title>Genome Sequence of alkane-degrading Bacterium Alcanivorax venustensis ISO4.</title>
        <authorList>
            <person name="Lai Q."/>
            <person name="Shao Z."/>
        </authorList>
    </citation>
    <scope>NUCLEOTIDE SEQUENCE [LARGE SCALE GENOMIC DNA]</scope>
    <source>
        <strain evidence="10 11">ISO4</strain>
    </source>
</reference>
<protein>
    <recommendedName>
        <fullName evidence="7">Chaperone SurA</fullName>
    </recommendedName>
    <alternativeName>
        <fullName evidence="7">Peptidyl-prolyl cis-trans isomerase SurA</fullName>
        <shortName evidence="7">PPIase SurA</shortName>
        <ecNumber evidence="7">5.2.1.8</ecNumber>
    </alternativeName>
    <alternativeName>
        <fullName evidence="7">Rotamase SurA</fullName>
    </alternativeName>
</protein>
<keyword evidence="4 7" id="KW-0697">Rotamase</keyword>
<feature type="domain" description="PpiC" evidence="9">
    <location>
        <begin position="276"/>
        <end position="376"/>
    </location>
</feature>
<evidence type="ECO:0000313" key="11">
    <source>
        <dbReference type="Proteomes" id="UP000644441"/>
    </source>
</evidence>
<evidence type="ECO:0000256" key="7">
    <source>
        <dbReference type="HAMAP-Rule" id="MF_01183"/>
    </source>
</evidence>
<evidence type="ECO:0000256" key="8">
    <source>
        <dbReference type="SAM" id="Coils"/>
    </source>
</evidence>
<keyword evidence="11" id="KW-1185">Reference proteome</keyword>
<evidence type="ECO:0000256" key="2">
    <source>
        <dbReference type="ARBA" id="ARBA00022737"/>
    </source>
</evidence>
<comment type="function">
    <text evidence="7">Chaperone involved in the correct folding and assembly of outer membrane proteins. Recognizes specific patterns of aromatic residues and the orientation of their side chains, which are found more frequently in integral outer membrane proteins. May act in both early periplasmic and late outer membrane-associated steps of protein maturation.</text>
</comment>
<evidence type="ECO:0000256" key="4">
    <source>
        <dbReference type="ARBA" id="ARBA00023110"/>
    </source>
</evidence>
<dbReference type="SUPFAM" id="SSF54534">
    <property type="entry name" value="FKBP-like"/>
    <property type="match status" value="2"/>
</dbReference>
<comment type="catalytic activity">
    <reaction evidence="7">
        <text>[protein]-peptidylproline (omega=180) = [protein]-peptidylproline (omega=0)</text>
        <dbReference type="Rhea" id="RHEA:16237"/>
        <dbReference type="Rhea" id="RHEA-COMP:10747"/>
        <dbReference type="Rhea" id="RHEA-COMP:10748"/>
        <dbReference type="ChEBI" id="CHEBI:83833"/>
        <dbReference type="ChEBI" id="CHEBI:83834"/>
        <dbReference type="EC" id="5.2.1.8"/>
    </reaction>
</comment>
<keyword evidence="6 7" id="KW-0413">Isomerase</keyword>
<gene>
    <name evidence="7" type="primary">surA</name>
    <name evidence="10" type="ORF">ISO4_03084</name>
</gene>
<dbReference type="Gene3D" id="1.10.4030.10">
    <property type="entry name" value="Porin chaperone SurA, peptide-binding domain"/>
    <property type="match status" value="1"/>
</dbReference>
<evidence type="ECO:0000256" key="6">
    <source>
        <dbReference type="ARBA" id="ARBA00023235"/>
    </source>
</evidence>
<keyword evidence="3 7" id="KW-0574">Periplasm</keyword>
<dbReference type="PROSITE" id="PS50198">
    <property type="entry name" value="PPIC_PPIASE_2"/>
    <property type="match status" value="2"/>
</dbReference>
<keyword evidence="8" id="KW-0175">Coiled coil</keyword>
<dbReference type="InterPro" id="IPR023058">
    <property type="entry name" value="PPIase_PpiC_CS"/>
</dbReference>
<sequence length="423" mass="47462">MLSATILLSPGVHAQVEMLDRIVAVVNDGVIMESELQERVDEIAAQFRGDNRPLPPREVLREQVLDRVILERLQLQMAERAGIRVDDGALNQALSGIARQNNMTLQQFADALRADGYDWSRFREQVRGEMVVSRLQQRSVASRVRVTDREVQRFLESETGRQMFQADFHLGHILVKVPGNASPEQVSAAQEEAEALVRRLRDGADFAETAVSESDGPEALEGGDLGWREAAQWPSLFADAAIDMNKGDISEPLRSGAGFHILKMIDRRGGGAEKVVTQYQVRHVLVRADTLTSEEQARAEINRVHDQVASGELSFAEAAAEHSDDPGSGRQGGELGWVTPGEMVPEFEQMMVETPPGQLSPVFESQFGWHFLRVEETREADMSDQLRELQARKALQKRRFDEELQTWLQEQRAEAYVDIRLQS</sequence>
<name>A0ABS0AK12_9GAMM</name>
<evidence type="ECO:0000256" key="1">
    <source>
        <dbReference type="ARBA" id="ARBA00022729"/>
    </source>
</evidence>
<feature type="coiled-coil region" evidence="8">
    <location>
        <begin position="372"/>
        <end position="399"/>
    </location>
</feature>
<dbReference type="InterPro" id="IPR027304">
    <property type="entry name" value="Trigger_fact/SurA_dom_sf"/>
</dbReference>
<dbReference type="PANTHER" id="PTHR47637:SF1">
    <property type="entry name" value="CHAPERONE SURA"/>
    <property type="match status" value="1"/>
</dbReference>
<accession>A0ABS0AK12</accession>
<dbReference type="EMBL" id="ARXR01000047">
    <property type="protein sequence ID" value="MBF5054482.1"/>
    <property type="molecule type" value="Genomic_DNA"/>
</dbReference>